<dbReference type="KEGG" id="mana:MAMMFC1_02343"/>
<feature type="repeat" description="TPR" evidence="8">
    <location>
        <begin position="41"/>
        <end position="74"/>
    </location>
</feature>
<accession>A0A348AKR1</accession>
<keyword evidence="6" id="KW-0677">Repeat</keyword>
<dbReference type="InterPro" id="IPR019734">
    <property type="entry name" value="TPR_rpt"/>
</dbReference>
<dbReference type="Pfam" id="PF13844">
    <property type="entry name" value="Glyco_transf_41"/>
    <property type="match status" value="2"/>
</dbReference>
<evidence type="ECO:0000256" key="8">
    <source>
        <dbReference type="PROSITE-ProRule" id="PRU00339"/>
    </source>
</evidence>
<evidence type="ECO:0000256" key="5">
    <source>
        <dbReference type="ARBA" id="ARBA00022679"/>
    </source>
</evidence>
<dbReference type="Pfam" id="PF13432">
    <property type="entry name" value="TPR_16"/>
    <property type="match status" value="1"/>
</dbReference>
<keyword evidence="7 8" id="KW-0802">TPR repeat</keyword>
<evidence type="ECO:0000256" key="1">
    <source>
        <dbReference type="ARBA" id="ARBA00004922"/>
    </source>
</evidence>
<sequence length="559" mass="63379">MAVKNKVHAMFEKANRYVREQRYTEALALYQAILQLDSCHQDSLYNAGQACSKLGDFAGAAAMLERFLAISPEDAPARICLGQSLARLGNVAAAQLQYEEALRIDSEYNYAYEAFIALADEYNNRMDFPAAQRCNDMIIQRQLDVRYWQPRLLSMHYNPAISPDYLFREHLRWARTVEEAVLPATHSLMGRKQHTKLRIGYVSADFCAHPVACFIAAVWKNHNKREYQIYGYSNAKQPDQITEALKSHVDIWRDFRGLPDNDLFSMIVEDEIDILVDLAGHTEDNRLCVFARKPAPVQVTWLGYPNTTGLSRMDYRITDGVADPVGITDRYYTEELFRLPGPFLCYSPINDAPLAEPPVGRNDYITFGSFNKLKKITPAAIALWAKVLQATPGSRLLMKSIYLDEADVRRRISAIFTEYGVEAERVIFMEYLVSHARHLAMFNEVDIVLDPLRYSGTTSTCEALWMGVPVVTLAGEMHVSRVSSSLLVHAGLGGLIAATDEQYVRIARDLARNAPLLQQLKRTLRDRLRASPVMDGARFTAQLENAYRLMWTRWLAGNG</sequence>
<reference evidence="10 11" key="1">
    <citation type="journal article" date="2018" name="Int. J. Syst. Evol. Microbiol.">
        <title>Methylomusa anaerophila gen. nov., sp. nov., an anaerobic methanol-utilizing bacterium isolated from a microbial fuel cell.</title>
        <authorList>
            <person name="Amano N."/>
            <person name="Yamamuro A."/>
            <person name="Miyahara M."/>
            <person name="Kouzuma A."/>
            <person name="Abe T."/>
            <person name="Watanabe K."/>
        </authorList>
    </citation>
    <scope>NUCLEOTIDE SEQUENCE [LARGE SCALE GENOMIC DNA]</scope>
    <source>
        <strain evidence="10 11">MMFC1</strain>
    </source>
</reference>
<proteinExistence type="inferred from homology"/>
<dbReference type="EMBL" id="AP018449">
    <property type="protein sequence ID" value="BBB91659.1"/>
    <property type="molecule type" value="Genomic_DNA"/>
</dbReference>
<dbReference type="PROSITE" id="PS50005">
    <property type="entry name" value="TPR"/>
    <property type="match status" value="1"/>
</dbReference>
<evidence type="ECO:0000256" key="3">
    <source>
        <dbReference type="ARBA" id="ARBA00011970"/>
    </source>
</evidence>
<dbReference type="Gene3D" id="1.25.40.10">
    <property type="entry name" value="Tetratricopeptide repeat domain"/>
    <property type="match status" value="1"/>
</dbReference>
<dbReference type="SUPFAM" id="SSF53756">
    <property type="entry name" value="UDP-Glycosyltransferase/glycogen phosphorylase"/>
    <property type="match status" value="1"/>
</dbReference>
<evidence type="ECO:0000256" key="2">
    <source>
        <dbReference type="ARBA" id="ARBA00005386"/>
    </source>
</evidence>
<dbReference type="Gene3D" id="3.40.50.2000">
    <property type="entry name" value="Glycogen Phosphorylase B"/>
    <property type="match status" value="1"/>
</dbReference>
<dbReference type="Proteomes" id="UP000276437">
    <property type="component" value="Chromosome"/>
</dbReference>
<evidence type="ECO:0000256" key="7">
    <source>
        <dbReference type="ARBA" id="ARBA00022803"/>
    </source>
</evidence>
<feature type="domain" description="O-GlcNAc transferase C-terminal" evidence="9">
    <location>
        <begin position="362"/>
        <end position="542"/>
    </location>
</feature>
<organism evidence="10 11">
    <name type="scientific">Methylomusa anaerophila</name>
    <dbReference type="NCBI Taxonomy" id="1930071"/>
    <lineage>
        <taxon>Bacteria</taxon>
        <taxon>Bacillati</taxon>
        <taxon>Bacillota</taxon>
        <taxon>Negativicutes</taxon>
        <taxon>Selenomonadales</taxon>
        <taxon>Sporomusaceae</taxon>
        <taxon>Methylomusa</taxon>
    </lineage>
</organism>
<name>A0A348AKR1_9FIRM</name>
<evidence type="ECO:0000256" key="6">
    <source>
        <dbReference type="ARBA" id="ARBA00022737"/>
    </source>
</evidence>
<evidence type="ECO:0000259" key="9">
    <source>
        <dbReference type="Pfam" id="PF13844"/>
    </source>
</evidence>
<dbReference type="PANTHER" id="PTHR44835">
    <property type="entry name" value="UDP-N-ACETYLGLUCOSAMINE--PEPTIDE N-ACETYLGLUCOSAMINYLTRANSFERASE SPINDLY-RELATED"/>
    <property type="match status" value="1"/>
</dbReference>
<dbReference type="EC" id="2.4.1.255" evidence="3"/>
<dbReference type="SMART" id="SM00028">
    <property type="entry name" value="TPR"/>
    <property type="match status" value="3"/>
</dbReference>
<dbReference type="SUPFAM" id="SSF48452">
    <property type="entry name" value="TPR-like"/>
    <property type="match status" value="1"/>
</dbReference>
<dbReference type="OrthoDB" id="1660777at2"/>
<comment type="similarity">
    <text evidence="2">Belongs to the glycosyltransferase 41 family. O-GlcNAc transferase subfamily.</text>
</comment>
<dbReference type="GO" id="GO:0097363">
    <property type="term" value="F:protein O-acetylglucosaminyltransferase activity"/>
    <property type="evidence" value="ECO:0007669"/>
    <property type="project" value="UniProtKB-EC"/>
</dbReference>
<keyword evidence="11" id="KW-1185">Reference proteome</keyword>
<dbReference type="AlphaFoldDB" id="A0A348AKR1"/>
<keyword evidence="5" id="KW-0808">Transferase</keyword>
<feature type="domain" description="O-GlcNAc transferase C-terminal" evidence="9">
    <location>
        <begin position="191"/>
        <end position="343"/>
    </location>
</feature>
<dbReference type="PANTHER" id="PTHR44835:SF1">
    <property type="entry name" value="PROTEIN O-GLCNAC TRANSFERASE"/>
    <property type="match status" value="1"/>
</dbReference>
<evidence type="ECO:0000313" key="11">
    <source>
        <dbReference type="Proteomes" id="UP000276437"/>
    </source>
</evidence>
<dbReference type="InterPro" id="IPR011990">
    <property type="entry name" value="TPR-like_helical_dom_sf"/>
</dbReference>
<dbReference type="InterPro" id="IPR029489">
    <property type="entry name" value="OGT/SEC/SPY_C"/>
</dbReference>
<evidence type="ECO:0000256" key="4">
    <source>
        <dbReference type="ARBA" id="ARBA00022676"/>
    </source>
</evidence>
<evidence type="ECO:0000313" key="10">
    <source>
        <dbReference type="EMBL" id="BBB91659.1"/>
    </source>
</evidence>
<dbReference type="Gene3D" id="3.40.50.11380">
    <property type="match status" value="1"/>
</dbReference>
<dbReference type="RefSeq" id="WP_126308649.1">
    <property type="nucleotide sequence ID" value="NZ_AP018449.1"/>
</dbReference>
<comment type="pathway">
    <text evidence="1">Protein modification; protein glycosylation.</text>
</comment>
<gene>
    <name evidence="10" type="ORF">MAMMFC1_02343</name>
</gene>
<protein>
    <recommendedName>
        <fullName evidence="3">protein O-GlcNAc transferase</fullName>
        <ecNumber evidence="3">2.4.1.255</ecNumber>
    </recommendedName>
</protein>
<dbReference type="InterPro" id="IPR051939">
    <property type="entry name" value="Glycosyltr_41/O-GlcNAc_trsf"/>
</dbReference>
<keyword evidence="4" id="KW-0328">Glycosyltransferase</keyword>